<keyword evidence="2" id="KW-1185">Reference proteome</keyword>
<gene>
    <name evidence="1" type="ORF">E2562_018750</name>
</gene>
<proteinExistence type="predicted"/>
<dbReference type="EMBL" id="SPHZ02000003">
    <property type="protein sequence ID" value="KAF0925951.1"/>
    <property type="molecule type" value="Genomic_DNA"/>
</dbReference>
<reference evidence="1 2" key="1">
    <citation type="submission" date="2019-11" db="EMBL/GenBank/DDBJ databases">
        <title>Whole genome sequence of Oryza granulata.</title>
        <authorList>
            <person name="Li W."/>
        </authorList>
    </citation>
    <scope>NUCLEOTIDE SEQUENCE [LARGE SCALE GENOMIC DNA]</scope>
    <source>
        <strain evidence="2">cv. Menghai</strain>
        <tissue evidence="1">Leaf</tissue>
    </source>
</reference>
<evidence type="ECO:0000313" key="2">
    <source>
        <dbReference type="Proteomes" id="UP000479710"/>
    </source>
</evidence>
<dbReference type="Proteomes" id="UP000479710">
    <property type="component" value="Unassembled WGS sequence"/>
</dbReference>
<comment type="caution">
    <text evidence="1">The sequence shown here is derived from an EMBL/GenBank/DDBJ whole genome shotgun (WGS) entry which is preliminary data.</text>
</comment>
<name>A0A6G1EMU6_9ORYZ</name>
<protein>
    <submittedName>
        <fullName evidence="1">Uncharacterized protein</fullName>
    </submittedName>
</protein>
<organism evidence="1 2">
    <name type="scientific">Oryza meyeriana var. granulata</name>
    <dbReference type="NCBI Taxonomy" id="110450"/>
    <lineage>
        <taxon>Eukaryota</taxon>
        <taxon>Viridiplantae</taxon>
        <taxon>Streptophyta</taxon>
        <taxon>Embryophyta</taxon>
        <taxon>Tracheophyta</taxon>
        <taxon>Spermatophyta</taxon>
        <taxon>Magnoliopsida</taxon>
        <taxon>Liliopsida</taxon>
        <taxon>Poales</taxon>
        <taxon>Poaceae</taxon>
        <taxon>BOP clade</taxon>
        <taxon>Oryzoideae</taxon>
        <taxon>Oryzeae</taxon>
        <taxon>Oryzinae</taxon>
        <taxon>Oryza</taxon>
        <taxon>Oryza meyeriana</taxon>
    </lineage>
</organism>
<accession>A0A6G1EMU6</accession>
<sequence>MVVNDVSKSLELLEVPVVLQDSWEDLTREIPRVVEVVKVIDNLRSDGLTGPMVMADALRRRISPLCCWSFLVAYYIGDEDPNRTHVGSSSNIRP</sequence>
<dbReference type="AlphaFoldDB" id="A0A6G1EMU6"/>
<evidence type="ECO:0000313" key="1">
    <source>
        <dbReference type="EMBL" id="KAF0925951.1"/>
    </source>
</evidence>